<name>C0GEA5_DETAL</name>
<dbReference type="eggNOG" id="COG4961">
    <property type="taxonomic scope" value="Bacteria"/>
</dbReference>
<accession>C0GEA5</accession>
<keyword evidence="1" id="KW-0472">Membrane</keyword>
<sequence>MLRLFSHLNKKSEGQALVEFALVLLPLMLIILGIAEFGWLFNGHITLTSSAREGARVAAVGGTDLQVETAVLNHVGGSAVSVNSGDVKVLPGSDDVTVQVDGSIEPLVGFFVGNTVNLNVQAIMRLEFKDD</sequence>
<keyword evidence="1" id="KW-1133">Transmembrane helix</keyword>
<evidence type="ECO:0000313" key="4">
    <source>
        <dbReference type="Proteomes" id="UP000006443"/>
    </source>
</evidence>
<organism evidence="3 4">
    <name type="scientific">Dethiobacter alkaliphilus AHT 1</name>
    <dbReference type="NCBI Taxonomy" id="555088"/>
    <lineage>
        <taxon>Bacteria</taxon>
        <taxon>Bacillati</taxon>
        <taxon>Bacillota</taxon>
        <taxon>Dethiobacteria</taxon>
        <taxon>Dethiobacterales</taxon>
        <taxon>Dethiobacteraceae</taxon>
        <taxon>Dethiobacter</taxon>
    </lineage>
</organism>
<keyword evidence="1" id="KW-0812">Transmembrane</keyword>
<comment type="caution">
    <text evidence="3">The sequence shown here is derived from an EMBL/GenBank/DDBJ whole genome shotgun (WGS) entry which is preliminary data.</text>
</comment>
<dbReference type="RefSeq" id="WP_008515126.1">
    <property type="nucleotide sequence ID" value="NZ_ACJM01000003.1"/>
</dbReference>
<dbReference type="Proteomes" id="UP000006443">
    <property type="component" value="Unassembled WGS sequence"/>
</dbReference>
<feature type="domain" description="TadE-like" evidence="2">
    <location>
        <begin position="14"/>
        <end position="56"/>
    </location>
</feature>
<dbReference type="Pfam" id="PF07811">
    <property type="entry name" value="TadE"/>
    <property type="match status" value="1"/>
</dbReference>
<dbReference type="AlphaFoldDB" id="C0GEA5"/>
<proteinExistence type="predicted"/>
<dbReference type="STRING" id="555088.DealDRAFT_0814"/>
<reference evidence="3 4" key="1">
    <citation type="submission" date="2009-02" db="EMBL/GenBank/DDBJ databases">
        <title>Sequencing of the draft genome and assembly of Dethiobacter alkaliphilus AHT 1.</title>
        <authorList>
            <consortium name="US DOE Joint Genome Institute (JGI-PGF)"/>
            <person name="Lucas S."/>
            <person name="Copeland A."/>
            <person name="Lapidus A."/>
            <person name="Glavina del Rio T."/>
            <person name="Dalin E."/>
            <person name="Tice H."/>
            <person name="Bruce D."/>
            <person name="Goodwin L."/>
            <person name="Pitluck S."/>
            <person name="Larimer F."/>
            <person name="Land M.L."/>
            <person name="Hauser L."/>
            <person name="Muyzer G."/>
        </authorList>
    </citation>
    <scope>NUCLEOTIDE SEQUENCE [LARGE SCALE GENOMIC DNA]</scope>
    <source>
        <strain evidence="3 4">AHT 1</strain>
    </source>
</reference>
<feature type="transmembrane region" description="Helical" evidence="1">
    <location>
        <begin position="20"/>
        <end position="41"/>
    </location>
</feature>
<dbReference type="EMBL" id="ACJM01000003">
    <property type="protein sequence ID" value="EEG78399.1"/>
    <property type="molecule type" value="Genomic_DNA"/>
</dbReference>
<gene>
    <name evidence="3" type="ORF">DealDRAFT_0814</name>
</gene>
<evidence type="ECO:0000259" key="2">
    <source>
        <dbReference type="Pfam" id="PF07811"/>
    </source>
</evidence>
<protein>
    <submittedName>
        <fullName evidence="3">TadE family protein</fullName>
    </submittedName>
</protein>
<evidence type="ECO:0000256" key="1">
    <source>
        <dbReference type="SAM" id="Phobius"/>
    </source>
</evidence>
<dbReference type="OrthoDB" id="1683505at2"/>
<evidence type="ECO:0000313" key="3">
    <source>
        <dbReference type="EMBL" id="EEG78399.1"/>
    </source>
</evidence>
<keyword evidence="4" id="KW-1185">Reference proteome</keyword>
<dbReference type="InterPro" id="IPR012495">
    <property type="entry name" value="TadE-like_dom"/>
</dbReference>